<feature type="compositionally biased region" description="Low complexity" evidence="1">
    <location>
        <begin position="44"/>
        <end position="55"/>
    </location>
</feature>
<organism evidence="2 3">
    <name type="scientific">Pleurodeles waltl</name>
    <name type="common">Iberian ribbed newt</name>
    <dbReference type="NCBI Taxonomy" id="8319"/>
    <lineage>
        <taxon>Eukaryota</taxon>
        <taxon>Metazoa</taxon>
        <taxon>Chordata</taxon>
        <taxon>Craniata</taxon>
        <taxon>Vertebrata</taxon>
        <taxon>Euteleostomi</taxon>
        <taxon>Amphibia</taxon>
        <taxon>Batrachia</taxon>
        <taxon>Caudata</taxon>
        <taxon>Salamandroidea</taxon>
        <taxon>Salamandridae</taxon>
        <taxon>Pleurodelinae</taxon>
        <taxon>Pleurodeles</taxon>
    </lineage>
</organism>
<proteinExistence type="predicted"/>
<dbReference type="AlphaFoldDB" id="A0AAV7VB51"/>
<comment type="caution">
    <text evidence="2">The sequence shown here is derived from an EMBL/GenBank/DDBJ whole genome shotgun (WGS) entry which is preliminary data.</text>
</comment>
<keyword evidence="3" id="KW-1185">Reference proteome</keyword>
<reference evidence="2" key="1">
    <citation type="journal article" date="2022" name="bioRxiv">
        <title>Sequencing and chromosome-scale assembly of the giantPleurodeles waltlgenome.</title>
        <authorList>
            <person name="Brown T."/>
            <person name="Elewa A."/>
            <person name="Iarovenko S."/>
            <person name="Subramanian E."/>
            <person name="Araus A.J."/>
            <person name="Petzold A."/>
            <person name="Susuki M."/>
            <person name="Suzuki K.-i.T."/>
            <person name="Hayashi T."/>
            <person name="Toyoda A."/>
            <person name="Oliveira C."/>
            <person name="Osipova E."/>
            <person name="Leigh N.D."/>
            <person name="Simon A."/>
            <person name="Yun M.H."/>
        </authorList>
    </citation>
    <scope>NUCLEOTIDE SEQUENCE</scope>
    <source>
        <strain evidence="2">20211129_DDA</strain>
        <tissue evidence="2">Liver</tissue>
    </source>
</reference>
<dbReference type="Proteomes" id="UP001066276">
    <property type="component" value="Chromosome 2_1"/>
</dbReference>
<evidence type="ECO:0000256" key="1">
    <source>
        <dbReference type="SAM" id="MobiDB-lite"/>
    </source>
</evidence>
<name>A0AAV7VB51_PLEWA</name>
<feature type="region of interest" description="Disordered" evidence="1">
    <location>
        <begin position="1"/>
        <end position="119"/>
    </location>
</feature>
<evidence type="ECO:0000313" key="2">
    <source>
        <dbReference type="EMBL" id="KAJ1198081.1"/>
    </source>
</evidence>
<accession>A0AAV7VB51</accession>
<sequence length="119" mass="12522">MGGPRPPRPRPRLRTQGQRLSPGASCLVRGPAGLSATGIRGWDTAQAPPETPAAASVCRGRYRRDRQPNLSPAGRFLQRPPSLFPLPGSVGSPYKRGASEPRLFVSSSSPGAPGSQGRL</sequence>
<evidence type="ECO:0000313" key="3">
    <source>
        <dbReference type="Proteomes" id="UP001066276"/>
    </source>
</evidence>
<dbReference type="EMBL" id="JANPWB010000003">
    <property type="protein sequence ID" value="KAJ1198081.1"/>
    <property type="molecule type" value="Genomic_DNA"/>
</dbReference>
<feature type="compositionally biased region" description="Low complexity" evidence="1">
    <location>
        <begin position="106"/>
        <end position="119"/>
    </location>
</feature>
<gene>
    <name evidence="2" type="ORF">NDU88_001925</name>
</gene>
<protein>
    <submittedName>
        <fullName evidence="2">Uncharacterized protein</fullName>
    </submittedName>
</protein>